<evidence type="ECO:0000313" key="2">
    <source>
        <dbReference type="Proteomes" id="UP000515819"/>
    </source>
</evidence>
<gene>
    <name evidence="1" type="ORF">H9Q76_08690</name>
</gene>
<dbReference type="Pfam" id="PF06949">
    <property type="entry name" value="DUF1292"/>
    <property type="match status" value="1"/>
</dbReference>
<protein>
    <submittedName>
        <fullName evidence="1">DUF1292 domain-containing protein</fullName>
    </submittedName>
</protein>
<name>A0A7G9FJU2_9FIRM</name>
<dbReference type="KEGG" id="wcp:H9Q76_08690"/>
<evidence type="ECO:0000313" key="1">
    <source>
        <dbReference type="EMBL" id="QNL98823.1"/>
    </source>
</evidence>
<dbReference type="EMBL" id="CP060632">
    <property type="protein sequence ID" value="QNL98823.1"/>
    <property type="molecule type" value="Genomic_DNA"/>
</dbReference>
<organism evidence="1 2">
    <name type="scientific">Wujia chipingensis</name>
    <dbReference type="NCBI Taxonomy" id="2763670"/>
    <lineage>
        <taxon>Bacteria</taxon>
        <taxon>Bacillati</taxon>
        <taxon>Bacillota</taxon>
        <taxon>Clostridia</taxon>
        <taxon>Lachnospirales</taxon>
        <taxon>Lachnospiraceae</taxon>
        <taxon>Wujia</taxon>
    </lineage>
</organism>
<dbReference type="AlphaFoldDB" id="A0A7G9FJU2"/>
<proteinExistence type="predicted"/>
<sequence length="86" mass="9832">MSEKITFETEDGDIELYVLEQTTLFGVNYILVTDDEESEDGSFFVLKEEPDSEGDVVSYAEVEDENELKAVIKIFDELLEDIDLEV</sequence>
<dbReference type="InterPro" id="IPR009711">
    <property type="entry name" value="UPF0473"/>
</dbReference>
<dbReference type="Proteomes" id="UP000515819">
    <property type="component" value="Chromosome"/>
</dbReference>
<dbReference type="RefSeq" id="WP_021985217.1">
    <property type="nucleotide sequence ID" value="NZ_CP060632.1"/>
</dbReference>
<reference evidence="1 2" key="1">
    <citation type="submission" date="2020-08" db="EMBL/GenBank/DDBJ databases">
        <authorList>
            <person name="Liu C."/>
            <person name="Sun Q."/>
        </authorList>
    </citation>
    <scope>NUCLEOTIDE SEQUENCE [LARGE SCALE GENOMIC DNA]</scope>
    <source>
        <strain evidence="1 2">NSJ-4</strain>
    </source>
</reference>
<keyword evidence="2" id="KW-1185">Reference proteome</keyword>
<accession>A0A7G9FJU2</accession>